<protein>
    <submittedName>
        <fullName evidence="2">Ribonuclease E inhibitor RraB</fullName>
    </submittedName>
</protein>
<dbReference type="Pfam" id="PF06877">
    <property type="entry name" value="RraB"/>
    <property type="match status" value="1"/>
</dbReference>
<dbReference type="Proteomes" id="UP001301442">
    <property type="component" value="Chromosome"/>
</dbReference>
<evidence type="ECO:0000259" key="1">
    <source>
        <dbReference type="Pfam" id="PF06877"/>
    </source>
</evidence>
<dbReference type="Gene3D" id="3.30.70.970">
    <property type="entry name" value="RraB-like"/>
    <property type="match status" value="1"/>
</dbReference>
<dbReference type="EMBL" id="CP136600">
    <property type="protein sequence ID" value="WOH39310.1"/>
    <property type="molecule type" value="Genomic_DNA"/>
</dbReference>
<organism evidence="2 3">
    <name type="scientific">Thalassotalea fonticola</name>
    <dbReference type="NCBI Taxonomy" id="3065649"/>
    <lineage>
        <taxon>Bacteria</taxon>
        <taxon>Pseudomonadati</taxon>
        <taxon>Pseudomonadota</taxon>
        <taxon>Gammaproteobacteria</taxon>
        <taxon>Alteromonadales</taxon>
        <taxon>Colwelliaceae</taxon>
        <taxon>Thalassotalea</taxon>
    </lineage>
</organism>
<proteinExistence type="predicted"/>
<evidence type="ECO:0000313" key="2">
    <source>
        <dbReference type="EMBL" id="WOH39310.1"/>
    </source>
</evidence>
<sequence>MMDRTDKSYNIERDTAEFPVDPNGNMLWHMAQEGDDLNRPREIQFSVIFQTQELALKFGRSLLANNQKLSFCPYLANPEYPWEITAYPEMQASYTNIISYQLLLETEARKFDGIYDGWYCLPQGNNLN</sequence>
<reference evidence="2 3" key="1">
    <citation type="submission" date="2023-09" db="EMBL/GenBank/DDBJ databases">
        <authorList>
            <person name="Qi X."/>
        </authorList>
    </citation>
    <scope>NUCLEOTIDE SEQUENCE [LARGE SCALE GENOMIC DNA]</scope>
    <source>
        <strain evidence="2 3">S1-1</strain>
    </source>
</reference>
<dbReference type="RefSeq" id="WP_348398077.1">
    <property type="nucleotide sequence ID" value="NZ_CP136600.1"/>
</dbReference>
<dbReference type="InterPro" id="IPR009671">
    <property type="entry name" value="RraB_dom"/>
</dbReference>
<name>A0ABZ0GUD9_9GAMM</name>
<gene>
    <name evidence="2" type="ORF">RI844_08810</name>
</gene>
<dbReference type="SUPFAM" id="SSF89946">
    <property type="entry name" value="Hypothetical protein VC0424"/>
    <property type="match status" value="1"/>
</dbReference>
<feature type="domain" description="Regulator of ribonuclease activity B" evidence="1">
    <location>
        <begin position="23"/>
        <end position="119"/>
    </location>
</feature>
<keyword evidence="3" id="KW-1185">Reference proteome</keyword>
<dbReference type="InterPro" id="IPR036701">
    <property type="entry name" value="RraB-like_sf"/>
</dbReference>
<evidence type="ECO:0000313" key="3">
    <source>
        <dbReference type="Proteomes" id="UP001301442"/>
    </source>
</evidence>
<accession>A0ABZ0GUD9</accession>